<keyword evidence="2" id="KW-1185">Reference proteome</keyword>
<gene>
    <name evidence="1" type="ORF">DEBURN_LOCUS4529</name>
</gene>
<protein>
    <submittedName>
        <fullName evidence="1">6827_t:CDS:1</fullName>
    </submittedName>
</protein>
<reference evidence="1" key="1">
    <citation type="submission" date="2021-06" db="EMBL/GenBank/DDBJ databases">
        <authorList>
            <person name="Kallberg Y."/>
            <person name="Tangrot J."/>
            <person name="Rosling A."/>
        </authorList>
    </citation>
    <scope>NUCLEOTIDE SEQUENCE</scope>
    <source>
        <strain evidence="1">AZ414A</strain>
    </source>
</reference>
<name>A0A9N9EXQ5_9GLOM</name>
<dbReference type="AlphaFoldDB" id="A0A9N9EXQ5"/>
<evidence type="ECO:0000313" key="1">
    <source>
        <dbReference type="EMBL" id="CAG8498093.1"/>
    </source>
</evidence>
<comment type="caution">
    <text evidence="1">The sequence shown here is derived from an EMBL/GenBank/DDBJ whole genome shotgun (WGS) entry which is preliminary data.</text>
</comment>
<feature type="non-terminal residue" evidence="1">
    <location>
        <position position="61"/>
    </location>
</feature>
<accession>A0A9N9EXQ5</accession>
<proteinExistence type="predicted"/>
<dbReference type="Proteomes" id="UP000789706">
    <property type="component" value="Unassembled WGS sequence"/>
</dbReference>
<organism evidence="1 2">
    <name type="scientific">Diversispora eburnea</name>
    <dbReference type="NCBI Taxonomy" id="1213867"/>
    <lineage>
        <taxon>Eukaryota</taxon>
        <taxon>Fungi</taxon>
        <taxon>Fungi incertae sedis</taxon>
        <taxon>Mucoromycota</taxon>
        <taxon>Glomeromycotina</taxon>
        <taxon>Glomeromycetes</taxon>
        <taxon>Diversisporales</taxon>
        <taxon>Diversisporaceae</taxon>
        <taxon>Diversispora</taxon>
    </lineage>
</organism>
<sequence length="61" mass="6832">MPSSSSHTKIIDELSEMVFNDISNNLVVDNIVDEPTSIPTQSLPPPLFTFHSNMRNIYISP</sequence>
<dbReference type="EMBL" id="CAJVPK010000348">
    <property type="protein sequence ID" value="CAG8498093.1"/>
    <property type="molecule type" value="Genomic_DNA"/>
</dbReference>
<evidence type="ECO:0000313" key="2">
    <source>
        <dbReference type="Proteomes" id="UP000789706"/>
    </source>
</evidence>